<keyword evidence="2" id="KW-0808">Transferase</keyword>
<evidence type="ECO:0000256" key="1">
    <source>
        <dbReference type="ARBA" id="ARBA00022723"/>
    </source>
</evidence>
<dbReference type="EC" id="2.7.8.23" evidence="2"/>
<dbReference type="GO" id="GO:0046872">
    <property type="term" value="F:metal ion binding"/>
    <property type="evidence" value="ECO:0007669"/>
    <property type="project" value="UniProtKB-KW"/>
</dbReference>
<dbReference type="PANTHER" id="PTHR42905">
    <property type="entry name" value="PHOSPHOENOLPYRUVATE CARBOXYLASE"/>
    <property type="match status" value="1"/>
</dbReference>
<dbReference type="STRING" id="1331007.AALB_0112"/>
<gene>
    <name evidence="2" type="ORF">AALB_0112</name>
</gene>
<accession>R9PFA6</accession>
<dbReference type="EMBL" id="BARX01000001">
    <property type="protein sequence ID" value="GAD00032.1"/>
    <property type="molecule type" value="Genomic_DNA"/>
</dbReference>
<name>R9PFA6_AGAAL</name>
<dbReference type="Proteomes" id="UP000014461">
    <property type="component" value="Unassembled WGS sequence"/>
</dbReference>
<dbReference type="GO" id="GO:0008807">
    <property type="term" value="F:carboxyvinyl-carboxyphosphonate phosphorylmutase activity"/>
    <property type="evidence" value="ECO:0007669"/>
    <property type="project" value="UniProtKB-EC"/>
</dbReference>
<dbReference type="AlphaFoldDB" id="R9PFA6"/>
<dbReference type="PANTHER" id="PTHR42905:SF16">
    <property type="entry name" value="CARBOXYPHOSPHONOENOLPYRUVATE PHOSPHONOMUTASE-LIKE PROTEIN (AFU_ORTHOLOGUE AFUA_5G07230)"/>
    <property type="match status" value="1"/>
</dbReference>
<dbReference type="InterPro" id="IPR039556">
    <property type="entry name" value="ICL/PEPM"/>
</dbReference>
<dbReference type="Gene3D" id="3.20.20.60">
    <property type="entry name" value="Phosphoenolpyruvate-binding domains"/>
    <property type="match status" value="1"/>
</dbReference>
<comment type="caution">
    <text evidence="2">The sequence shown here is derived from an EMBL/GenBank/DDBJ whole genome shotgun (WGS) entry which is preliminary data.</text>
</comment>
<evidence type="ECO:0000313" key="3">
    <source>
        <dbReference type="Proteomes" id="UP000014461"/>
    </source>
</evidence>
<keyword evidence="3" id="KW-1185">Reference proteome</keyword>
<evidence type="ECO:0000313" key="2">
    <source>
        <dbReference type="EMBL" id="GAD00032.1"/>
    </source>
</evidence>
<dbReference type="InterPro" id="IPR015813">
    <property type="entry name" value="Pyrv/PenolPyrv_kinase-like_dom"/>
</dbReference>
<keyword evidence="1" id="KW-0479">Metal-binding</keyword>
<dbReference type="OrthoDB" id="9780430at2"/>
<organism evidence="2 3">
    <name type="scientific">Agarivorans albus MKT 106</name>
    <dbReference type="NCBI Taxonomy" id="1331007"/>
    <lineage>
        <taxon>Bacteria</taxon>
        <taxon>Pseudomonadati</taxon>
        <taxon>Pseudomonadota</taxon>
        <taxon>Gammaproteobacteria</taxon>
        <taxon>Alteromonadales</taxon>
        <taxon>Alteromonadaceae</taxon>
        <taxon>Agarivorans</taxon>
    </lineage>
</organism>
<protein>
    <submittedName>
        <fullName evidence="2">Probable carboxyvinyl-carboxyphosphonate phosphorylmutase</fullName>
        <ecNumber evidence="2">2.7.8.23</ecNumber>
    </submittedName>
</protein>
<dbReference type="InterPro" id="IPR040442">
    <property type="entry name" value="Pyrv_kinase-like_dom_sf"/>
</dbReference>
<dbReference type="CDD" id="cd00377">
    <property type="entry name" value="ICL_PEPM"/>
    <property type="match status" value="1"/>
</dbReference>
<dbReference type="SUPFAM" id="SSF51621">
    <property type="entry name" value="Phosphoenolpyruvate/pyruvate domain"/>
    <property type="match status" value="1"/>
</dbReference>
<sequence>MYLLALDSETTAMTFNDLHHQQLPLLLCNVWDVASANIAKKLGFTAIGTSSAAIAAARGLDDGEQLSFNDLVQVVAQIKQHCSLPLSVDIEAGYSQNPQTIVDNIQSLNKLGVVGINIEDSVVKQQRELLPTNDFAATLSFIKNQLIQREIEIFINARSDVFLVGCKDAVRLAKQRMQLYIDAGADGIFLPGIEQLEHIEELSKHCSVPLNVMCMPHLANFAQLHAAGVKRISMGNFVFNNMQQHLESQLASIKQSQSFATLF</sequence>
<proteinExistence type="predicted"/>
<dbReference type="Pfam" id="PF13714">
    <property type="entry name" value="PEP_mutase"/>
    <property type="match status" value="1"/>
</dbReference>
<reference evidence="2" key="1">
    <citation type="journal article" date="2013" name="Genome Announc.">
        <title>Draft Genome Sequence of Agarivorans albus Strain MKT 106T, an Agarolytic Marine Bacterium.</title>
        <authorList>
            <person name="Yasuike M."/>
            <person name="Nakamura Y."/>
            <person name="Kai W."/>
            <person name="Fujiwara A."/>
            <person name="Fukui Y."/>
            <person name="Satomi M."/>
            <person name="Sano M."/>
        </authorList>
    </citation>
    <scope>NUCLEOTIDE SEQUENCE [LARGE SCALE GENOMIC DNA]</scope>
</reference>